<evidence type="ECO:0000313" key="7">
    <source>
        <dbReference type="Proteomes" id="UP000536773"/>
    </source>
</evidence>
<dbReference type="PANTHER" id="PTHR39160:SF4">
    <property type="entry name" value="RESUSCITATION-PROMOTING FACTOR RPFB"/>
    <property type="match status" value="1"/>
</dbReference>
<dbReference type="PROSITE" id="PS51109">
    <property type="entry name" value="G5"/>
    <property type="match status" value="1"/>
</dbReference>
<protein>
    <submittedName>
        <fullName evidence="5">DUF348 domain-containing protein</fullName>
    </submittedName>
</protein>
<dbReference type="Proteomes" id="UP000536773">
    <property type="component" value="Unassembled WGS sequence"/>
</dbReference>
<dbReference type="Gene3D" id="2.20.230.10">
    <property type="entry name" value="Resuscitation-promoting factor rpfb"/>
    <property type="match status" value="1"/>
</dbReference>
<keyword evidence="2" id="KW-1133">Transmembrane helix</keyword>
<accession>A0A1M6LN10</accession>
<dbReference type="PANTHER" id="PTHR39160">
    <property type="entry name" value="CELL WALL-BINDING PROTEIN YOCH"/>
    <property type="match status" value="1"/>
</dbReference>
<dbReference type="EMBL" id="CP027569">
    <property type="protein sequence ID" value="AVO27990.1"/>
    <property type="molecule type" value="Genomic_DNA"/>
</dbReference>
<keyword evidence="2" id="KW-0472">Membrane</keyword>
<keyword evidence="2" id="KW-0812">Transmembrane</keyword>
<dbReference type="OrthoDB" id="9798935at2"/>
<evidence type="ECO:0000256" key="1">
    <source>
        <dbReference type="ARBA" id="ARBA00022729"/>
    </source>
</evidence>
<dbReference type="InterPro" id="IPR051933">
    <property type="entry name" value="Resuscitation_pf_RpfB"/>
</dbReference>
<dbReference type="RefSeq" id="WP_014016753.1">
    <property type="nucleotide sequence ID" value="NZ_AP031433.1"/>
</dbReference>
<evidence type="ECO:0000256" key="2">
    <source>
        <dbReference type="SAM" id="Phobius"/>
    </source>
</evidence>
<dbReference type="SUPFAM" id="SSF50685">
    <property type="entry name" value="Barwin-like endoglucanases"/>
    <property type="match status" value="1"/>
</dbReference>
<dbReference type="EMBL" id="JABBJH010000001">
    <property type="protein sequence ID" value="NMK37880.1"/>
    <property type="molecule type" value="Genomic_DNA"/>
</dbReference>
<keyword evidence="1" id="KW-0732">Signal</keyword>
<dbReference type="InterPro" id="IPR007137">
    <property type="entry name" value="DUF348"/>
</dbReference>
<dbReference type="InterPro" id="IPR036908">
    <property type="entry name" value="RlpA-like_sf"/>
</dbReference>
<dbReference type="GO" id="GO:0009254">
    <property type="term" value="P:peptidoglycan turnover"/>
    <property type="evidence" value="ECO:0007669"/>
    <property type="project" value="InterPro"/>
</dbReference>
<dbReference type="Pfam" id="PF07501">
    <property type="entry name" value="G5"/>
    <property type="match status" value="1"/>
</dbReference>
<dbReference type="Gene3D" id="2.40.40.10">
    <property type="entry name" value="RlpA-like domain"/>
    <property type="match status" value="1"/>
</dbReference>
<dbReference type="AlphaFoldDB" id="A0A1M6LN10"/>
<evidence type="ECO:0000313" key="4">
    <source>
        <dbReference type="EMBL" id="AVO27990.1"/>
    </source>
</evidence>
<evidence type="ECO:0000313" key="6">
    <source>
        <dbReference type="Proteomes" id="UP000238358"/>
    </source>
</evidence>
<sequence length="335" mass="37308">MDWKRFSMTGFKNKRPITRMYATMIALLVIVSLTGFIDRGKSVTLVADGTTRQVYTHAVNEQALMRENNIDMGDYDEIDVSTQKLADGSYVKVRRAIPVTLEYRGQKQQVYTAKHNSQEVAEQYGYNKEKYRPYGDVQKPLQAGENIVIGHVSRKTITEDEVVPYAIESIPDETLGQGEEKIVQEGQNGRKRVKLNIVSVDGQVADKETLSTELISEMQPLIRKVGTKETVEINTSTGDVSHYQKIITMEATAYLPTDGDGQCITRMGTRARYGVVAVDPNVIPLGSTVFIPGYGVARAEDTGGAILGNRIDLCMEDYDACMTFGRRTVPVYILN</sequence>
<dbReference type="GO" id="GO:0019867">
    <property type="term" value="C:outer membrane"/>
    <property type="evidence" value="ECO:0007669"/>
    <property type="project" value="InterPro"/>
</dbReference>
<organism evidence="5 7">
    <name type="scientific">Megasphaera elsdenii</name>
    <dbReference type="NCBI Taxonomy" id="907"/>
    <lineage>
        <taxon>Bacteria</taxon>
        <taxon>Bacillati</taxon>
        <taxon>Bacillota</taxon>
        <taxon>Negativicutes</taxon>
        <taxon>Veillonellales</taxon>
        <taxon>Veillonellaceae</taxon>
        <taxon>Megasphaera</taxon>
    </lineage>
</organism>
<dbReference type="SMART" id="SM01208">
    <property type="entry name" value="G5"/>
    <property type="match status" value="1"/>
</dbReference>
<dbReference type="GO" id="GO:0004553">
    <property type="term" value="F:hydrolase activity, hydrolyzing O-glycosyl compounds"/>
    <property type="evidence" value="ECO:0007669"/>
    <property type="project" value="InterPro"/>
</dbReference>
<feature type="domain" description="G5" evidence="3">
    <location>
        <begin position="149"/>
        <end position="229"/>
    </location>
</feature>
<evidence type="ECO:0000259" key="3">
    <source>
        <dbReference type="PROSITE" id="PS51109"/>
    </source>
</evidence>
<dbReference type="Pfam" id="PF03990">
    <property type="entry name" value="DUF348"/>
    <property type="match status" value="1"/>
</dbReference>
<dbReference type="CDD" id="cd22786">
    <property type="entry name" value="DPBB_YuiC-like"/>
    <property type="match status" value="1"/>
</dbReference>
<feature type="transmembrane region" description="Helical" evidence="2">
    <location>
        <begin position="20"/>
        <end position="37"/>
    </location>
</feature>
<proteinExistence type="predicted"/>
<evidence type="ECO:0000313" key="5">
    <source>
        <dbReference type="EMBL" id="NMK37880.1"/>
    </source>
</evidence>
<dbReference type="Pfam" id="PF06725">
    <property type="entry name" value="3D"/>
    <property type="match status" value="1"/>
</dbReference>
<reference evidence="4 6" key="1">
    <citation type="journal article" date="2018" name="Genome Announc.">
        <title>Complete genomes of two Megasphaera elsdenii strains, NCIMB 702410 and ATCC 25940.</title>
        <authorList>
            <person name="Hatmaker E.A."/>
            <person name="O'Dell K."/>
            <person name="Riley L.A."/>
            <person name="Klingeman D.M."/>
            <person name="Guss A.M."/>
        </authorList>
    </citation>
    <scope>NUCLEOTIDE SEQUENCE [LARGE SCALE GENOMIC DNA]</scope>
    <source>
        <strain evidence="4 6">NCIMB702410</strain>
    </source>
</reference>
<dbReference type="InterPro" id="IPR010611">
    <property type="entry name" value="3D_dom"/>
</dbReference>
<name>A0A1M6LN10_MEGEL</name>
<dbReference type="InterPro" id="IPR011098">
    <property type="entry name" value="G5_dom"/>
</dbReference>
<dbReference type="Proteomes" id="UP000238358">
    <property type="component" value="Chromosome"/>
</dbReference>
<reference evidence="5 7" key="2">
    <citation type="submission" date="2020-04" db="EMBL/GenBank/DDBJ databases">
        <authorList>
            <person name="Hitch T.C.A."/>
            <person name="Wylensek D."/>
            <person name="Clavel T."/>
        </authorList>
    </citation>
    <scope>NUCLEOTIDE SEQUENCE [LARGE SCALE GENOMIC DNA]</scope>
    <source>
        <strain evidence="5 7">WCA-386-APC-2A</strain>
    </source>
</reference>
<gene>
    <name evidence="4" type="ORF">C6Y28_10345</name>
    <name evidence="5" type="ORF">HG933_00405</name>
</gene>